<reference evidence="2" key="2">
    <citation type="journal article" date="2023" name="Int. J. Mol. Sci.">
        <title>De Novo Assembly and Annotation of 11 Diverse Shrub Willow (Salix) Genomes Reveals Novel Gene Organization in Sex-Linked Regions.</title>
        <authorList>
            <person name="Hyden B."/>
            <person name="Feng K."/>
            <person name="Yates T.B."/>
            <person name="Jawdy S."/>
            <person name="Cereghino C."/>
            <person name="Smart L.B."/>
            <person name="Muchero W."/>
        </authorList>
    </citation>
    <scope>NUCLEOTIDE SEQUENCE [LARGE SCALE GENOMIC DNA]</scope>
    <source>
        <tissue evidence="2">Shoot tip</tissue>
    </source>
</reference>
<feature type="non-terminal residue" evidence="2">
    <location>
        <position position="61"/>
    </location>
</feature>
<dbReference type="EMBL" id="JAPFFL010000013">
    <property type="protein sequence ID" value="KAJ6684253.1"/>
    <property type="molecule type" value="Genomic_DNA"/>
</dbReference>
<keyword evidence="3" id="KW-1185">Reference proteome</keyword>
<name>A0A9Q0P9R9_SALVM</name>
<proteinExistence type="predicted"/>
<organism evidence="2 3">
    <name type="scientific">Salix viminalis</name>
    <name type="common">Common osier</name>
    <name type="synonym">Basket willow</name>
    <dbReference type="NCBI Taxonomy" id="40686"/>
    <lineage>
        <taxon>Eukaryota</taxon>
        <taxon>Viridiplantae</taxon>
        <taxon>Streptophyta</taxon>
        <taxon>Embryophyta</taxon>
        <taxon>Tracheophyta</taxon>
        <taxon>Spermatophyta</taxon>
        <taxon>Magnoliopsida</taxon>
        <taxon>eudicotyledons</taxon>
        <taxon>Gunneridae</taxon>
        <taxon>Pentapetalae</taxon>
        <taxon>rosids</taxon>
        <taxon>fabids</taxon>
        <taxon>Malpighiales</taxon>
        <taxon>Salicaceae</taxon>
        <taxon>Saliceae</taxon>
        <taxon>Salix</taxon>
    </lineage>
</organism>
<evidence type="ECO:0000256" key="1">
    <source>
        <dbReference type="SAM" id="MobiDB-lite"/>
    </source>
</evidence>
<reference evidence="2" key="1">
    <citation type="submission" date="2022-11" db="EMBL/GenBank/DDBJ databases">
        <authorList>
            <person name="Hyden B.L."/>
            <person name="Feng K."/>
            <person name="Yates T."/>
            <person name="Jawdy S."/>
            <person name="Smart L.B."/>
            <person name="Muchero W."/>
        </authorList>
    </citation>
    <scope>NUCLEOTIDE SEQUENCE</scope>
    <source>
        <tissue evidence="2">Shoot tip</tissue>
    </source>
</reference>
<evidence type="ECO:0000313" key="3">
    <source>
        <dbReference type="Proteomes" id="UP001151529"/>
    </source>
</evidence>
<feature type="region of interest" description="Disordered" evidence="1">
    <location>
        <begin position="33"/>
        <end position="61"/>
    </location>
</feature>
<protein>
    <submittedName>
        <fullName evidence="2">Uncharacterized protein</fullName>
    </submittedName>
</protein>
<gene>
    <name evidence="2" type="ORF">OIU85_007898</name>
</gene>
<dbReference type="Proteomes" id="UP001151529">
    <property type="component" value="Chromosome 17"/>
</dbReference>
<sequence length="61" mass="7346">MFVRYRLRAAFWKCFSKLHEKKDKAVRLPKEDVQIPPLLSKEQPRNKWDGEDVDEDDVKES</sequence>
<dbReference type="AlphaFoldDB" id="A0A9Q0P9R9"/>
<evidence type="ECO:0000313" key="2">
    <source>
        <dbReference type="EMBL" id="KAJ6684253.1"/>
    </source>
</evidence>
<accession>A0A9Q0P9R9</accession>
<comment type="caution">
    <text evidence="2">The sequence shown here is derived from an EMBL/GenBank/DDBJ whole genome shotgun (WGS) entry which is preliminary data.</text>
</comment>
<feature type="compositionally biased region" description="Acidic residues" evidence="1">
    <location>
        <begin position="51"/>
        <end position="61"/>
    </location>
</feature>